<gene>
    <name evidence="2" type="ORF">KP79_PYT22745</name>
</gene>
<name>A0A210PN74_MIZYE</name>
<dbReference type="InterPro" id="IPR011029">
    <property type="entry name" value="DEATH-like_dom_sf"/>
</dbReference>
<sequence>MTSILLVFDEIHGENVLRTCRGKSVSWKHSYSGGLVFSDVRLEDGDVVKLTMQGSTHADIGFTQINPEEISDLRNAIKKKQVSFVGNVGINKDTFKVRLQRKQHSIIYKYGNLQTTHTICGDLPVWIAVYLQFGKCNLKLYDKDRSAIKWHNKCGMNIQFEDVITRHKCTLVDDNPAAFACVQLHPTAANGIRMKIRIRAASEELIPYSFSVYTSILSPSCLNSSLFAIVEPLSDAGFEGLTYLKKFEYNPRKTKMCEGMLEISVFASGIATFKHNSEGSTVAKLRTNSNDKLTLLFKLCHVSIEIVEACESPPDQDIEGSSNDASSVTSDESSFVIATGSEMESSCMLSSSVFQDEPSGTAKFEELRPSDCINLPSSGKSDIVKDWVKARTGATSVQKRKRSLPETYLSTGTKDRIDNASQPPFKRVSSAPCLRLHSSSVSTTSETSETLASTEVPNVQNSIRQNYVFLVQNLQAFPLCDHLYENEILSSSEQQKVRKMERHQSSDDVNRELLDILQSKKISPTLMKNALSKSGLSHIVDIFNPKSEK</sequence>
<dbReference type="InterPro" id="IPR043136">
    <property type="entry name" value="B30.2/SPRY_sf"/>
</dbReference>
<proteinExistence type="predicted"/>
<accession>A0A210PN74</accession>
<dbReference type="InterPro" id="IPR001315">
    <property type="entry name" value="CARD"/>
</dbReference>
<evidence type="ECO:0000313" key="3">
    <source>
        <dbReference type="Proteomes" id="UP000242188"/>
    </source>
</evidence>
<dbReference type="Gene3D" id="1.10.533.10">
    <property type="entry name" value="Death Domain, Fas"/>
    <property type="match status" value="1"/>
</dbReference>
<reference evidence="2 3" key="1">
    <citation type="journal article" date="2017" name="Nat. Ecol. Evol.">
        <title>Scallop genome provides insights into evolution of bilaterian karyotype and development.</title>
        <authorList>
            <person name="Wang S."/>
            <person name="Zhang J."/>
            <person name="Jiao W."/>
            <person name="Li J."/>
            <person name="Xun X."/>
            <person name="Sun Y."/>
            <person name="Guo X."/>
            <person name="Huan P."/>
            <person name="Dong B."/>
            <person name="Zhang L."/>
            <person name="Hu X."/>
            <person name="Sun X."/>
            <person name="Wang J."/>
            <person name="Zhao C."/>
            <person name="Wang Y."/>
            <person name="Wang D."/>
            <person name="Huang X."/>
            <person name="Wang R."/>
            <person name="Lv J."/>
            <person name="Li Y."/>
            <person name="Zhang Z."/>
            <person name="Liu B."/>
            <person name="Lu W."/>
            <person name="Hui Y."/>
            <person name="Liang J."/>
            <person name="Zhou Z."/>
            <person name="Hou R."/>
            <person name="Li X."/>
            <person name="Liu Y."/>
            <person name="Li H."/>
            <person name="Ning X."/>
            <person name="Lin Y."/>
            <person name="Zhao L."/>
            <person name="Xing Q."/>
            <person name="Dou J."/>
            <person name="Li Y."/>
            <person name="Mao J."/>
            <person name="Guo H."/>
            <person name="Dou H."/>
            <person name="Li T."/>
            <person name="Mu C."/>
            <person name="Jiang W."/>
            <person name="Fu Q."/>
            <person name="Fu X."/>
            <person name="Miao Y."/>
            <person name="Liu J."/>
            <person name="Yu Q."/>
            <person name="Li R."/>
            <person name="Liao H."/>
            <person name="Li X."/>
            <person name="Kong Y."/>
            <person name="Jiang Z."/>
            <person name="Chourrout D."/>
            <person name="Li R."/>
            <person name="Bao Z."/>
        </authorList>
    </citation>
    <scope>NUCLEOTIDE SEQUENCE [LARGE SCALE GENOMIC DNA]</scope>
    <source>
        <strain evidence="2 3">PY_sf001</strain>
    </source>
</reference>
<keyword evidence="3" id="KW-1185">Reference proteome</keyword>
<feature type="domain" description="CARD" evidence="1">
    <location>
        <begin position="463"/>
        <end position="520"/>
    </location>
</feature>
<dbReference type="EMBL" id="NEDP02005576">
    <property type="protein sequence ID" value="OWF37913.1"/>
    <property type="molecule type" value="Genomic_DNA"/>
</dbReference>
<dbReference type="Gene3D" id="2.60.120.920">
    <property type="match status" value="1"/>
</dbReference>
<dbReference type="CDD" id="cd01671">
    <property type="entry name" value="CARD"/>
    <property type="match status" value="1"/>
</dbReference>
<dbReference type="Proteomes" id="UP000242188">
    <property type="component" value="Unassembled WGS sequence"/>
</dbReference>
<dbReference type="PROSITE" id="PS50209">
    <property type="entry name" value="CARD"/>
    <property type="match status" value="1"/>
</dbReference>
<dbReference type="OrthoDB" id="6154085at2759"/>
<comment type="caution">
    <text evidence="2">The sequence shown here is derived from an EMBL/GenBank/DDBJ whole genome shotgun (WGS) entry which is preliminary data.</text>
</comment>
<organism evidence="2 3">
    <name type="scientific">Mizuhopecten yessoensis</name>
    <name type="common">Japanese scallop</name>
    <name type="synonym">Patinopecten yessoensis</name>
    <dbReference type="NCBI Taxonomy" id="6573"/>
    <lineage>
        <taxon>Eukaryota</taxon>
        <taxon>Metazoa</taxon>
        <taxon>Spiralia</taxon>
        <taxon>Lophotrochozoa</taxon>
        <taxon>Mollusca</taxon>
        <taxon>Bivalvia</taxon>
        <taxon>Autobranchia</taxon>
        <taxon>Pteriomorphia</taxon>
        <taxon>Pectinida</taxon>
        <taxon>Pectinoidea</taxon>
        <taxon>Pectinidae</taxon>
        <taxon>Mizuhopecten</taxon>
    </lineage>
</organism>
<evidence type="ECO:0000313" key="2">
    <source>
        <dbReference type="EMBL" id="OWF37913.1"/>
    </source>
</evidence>
<protein>
    <recommendedName>
        <fullName evidence="1">CARD domain-containing protein</fullName>
    </recommendedName>
</protein>
<evidence type="ECO:0000259" key="1">
    <source>
        <dbReference type="PROSITE" id="PS50209"/>
    </source>
</evidence>
<dbReference type="Pfam" id="PF00619">
    <property type="entry name" value="CARD"/>
    <property type="match status" value="1"/>
</dbReference>
<dbReference type="SUPFAM" id="SSF47986">
    <property type="entry name" value="DEATH domain"/>
    <property type="match status" value="1"/>
</dbReference>
<dbReference type="GO" id="GO:0042981">
    <property type="term" value="P:regulation of apoptotic process"/>
    <property type="evidence" value="ECO:0007669"/>
    <property type="project" value="InterPro"/>
</dbReference>
<dbReference type="AlphaFoldDB" id="A0A210PN74"/>